<dbReference type="Gene3D" id="1.10.357.10">
    <property type="entry name" value="Tetracycline Repressor, domain 2"/>
    <property type="match status" value="1"/>
</dbReference>
<dbReference type="Proteomes" id="UP001596512">
    <property type="component" value="Unassembled WGS sequence"/>
</dbReference>
<evidence type="ECO:0000313" key="3">
    <source>
        <dbReference type="Proteomes" id="UP001596512"/>
    </source>
</evidence>
<proteinExistence type="predicted"/>
<dbReference type="SUPFAM" id="SSF48498">
    <property type="entry name" value="Tetracyclin repressor-like, C-terminal domain"/>
    <property type="match status" value="1"/>
</dbReference>
<name>A0ABW2TM14_9PSEU</name>
<feature type="compositionally biased region" description="Low complexity" evidence="1">
    <location>
        <begin position="195"/>
        <end position="211"/>
    </location>
</feature>
<dbReference type="EMBL" id="JBHTEY010000004">
    <property type="protein sequence ID" value="MFC7614536.1"/>
    <property type="molecule type" value="Genomic_DNA"/>
</dbReference>
<feature type="compositionally biased region" description="Basic residues" evidence="1">
    <location>
        <begin position="11"/>
        <end position="24"/>
    </location>
</feature>
<organism evidence="2 3">
    <name type="scientific">Actinokineospora soli</name>
    <dbReference type="NCBI Taxonomy" id="1048753"/>
    <lineage>
        <taxon>Bacteria</taxon>
        <taxon>Bacillati</taxon>
        <taxon>Actinomycetota</taxon>
        <taxon>Actinomycetes</taxon>
        <taxon>Pseudonocardiales</taxon>
        <taxon>Pseudonocardiaceae</taxon>
        <taxon>Actinokineospora</taxon>
    </lineage>
</organism>
<evidence type="ECO:0000256" key="1">
    <source>
        <dbReference type="SAM" id="MobiDB-lite"/>
    </source>
</evidence>
<feature type="region of interest" description="Disordered" evidence="1">
    <location>
        <begin position="1"/>
        <end position="38"/>
    </location>
</feature>
<feature type="region of interest" description="Disordered" evidence="1">
    <location>
        <begin position="165"/>
        <end position="213"/>
    </location>
</feature>
<gene>
    <name evidence="2" type="ORF">ACFQV2_14380</name>
</gene>
<protein>
    <submittedName>
        <fullName evidence="2">TetR/AcrR family transcriptional regulator</fullName>
    </submittedName>
</protein>
<feature type="compositionally biased region" description="Pro residues" evidence="1">
    <location>
        <begin position="1"/>
        <end position="10"/>
    </location>
</feature>
<keyword evidence="3" id="KW-1185">Reference proteome</keyword>
<feature type="compositionally biased region" description="Basic and acidic residues" evidence="1">
    <location>
        <begin position="25"/>
        <end position="35"/>
    </location>
</feature>
<comment type="caution">
    <text evidence="2">The sequence shown here is derived from an EMBL/GenBank/DDBJ whole genome shotgun (WGS) entry which is preliminary data.</text>
</comment>
<evidence type="ECO:0000313" key="2">
    <source>
        <dbReference type="EMBL" id="MFC7614536.1"/>
    </source>
</evidence>
<dbReference type="InterPro" id="IPR036271">
    <property type="entry name" value="Tet_transcr_reg_TetR-rel_C_sf"/>
</dbReference>
<accession>A0ABW2TM14</accession>
<sequence length="243" mass="26340">MGGPAGTPPPRVRRRGVAGHRRARSGCDDGADRPRGGVARPQLYKHFADTADLQSAIADRAVEQVVAELAPLLDLRGTPMQMINEAIGSHVAWLVDNSNLYQYLNARSSTAGKRAITDVKTAVATHVTTLFEFYLGAFGVDKRPAEPLAFGVVGMVETTTARWVTNPVTSPRPPWPTSSPTGSGAWSTRPSARAGSSWTRTPRSTSPSRGSYFSGSCPQFISEYRHRVSRTSPSGRWAECRWT</sequence>
<reference evidence="3" key="1">
    <citation type="journal article" date="2019" name="Int. J. Syst. Evol. Microbiol.">
        <title>The Global Catalogue of Microorganisms (GCM) 10K type strain sequencing project: providing services to taxonomists for standard genome sequencing and annotation.</title>
        <authorList>
            <consortium name="The Broad Institute Genomics Platform"/>
            <consortium name="The Broad Institute Genome Sequencing Center for Infectious Disease"/>
            <person name="Wu L."/>
            <person name="Ma J."/>
        </authorList>
    </citation>
    <scope>NUCLEOTIDE SEQUENCE [LARGE SCALE GENOMIC DNA]</scope>
    <source>
        <strain evidence="3">JCM 17695</strain>
    </source>
</reference>